<dbReference type="AlphaFoldDB" id="A0A150G226"/>
<dbReference type="GO" id="GO:0030149">
    <property type="term" value="P:sphingolipid catabolic process"/>
    <property type="evidence" value="ECO:0007669"/>
    <property type="project" value="TreeGrafter"/>
</dbReference>
<keyword evidence="2" id="KW-1185">Reference proteome</keyword>
<sequence length="597" mass="63665">MAEPLEPLPYIWLPGLVERYASFLSPKTIICVLRLVDKATAEQFRGRPELAAVILAQPAPPVAFAARLAAPGAVRGLTLAQRKHLLRLTATHGVVANMEAALVAAGLVPDSQLHSDLNRNACTGGHSSLAWRLLKSRLSDETSAFRGSLEDAAAAGLQDVWKTVLSNHPSQPMHIMAYATSAALRGGHLELAELLLQRALANGPLGDGCWARLLRAAASGCDLPTLTSLHQRCDDVPLNEVHIDEITAGALSSAACSATPDWQAKVEWAESRLPPGFVKRPGVCTVAAACPDAEVRLAWLLGRGYPADEAAVDAVLHAGNAAALELLLARGLRPEKPAAVTAAASNGWLEALKKLRQHDVPIPAADVMRAAAVGGRLPVLEWAVQELGASLQDLWLIHYAAEQCDREMLDWLRQHGCPLAARQVARGAAQRGDMPTLQWAVEELRASPQDFGLMNAAARSGRLEVLAWLWERGCPWGATTLKNAVDTGCEAALEWLVERGCPMPSDGGPYTAAARNGDLAMLRCLARLSCSWGPASGPGAVFTSAMSMTSKGSEPLPVLRLLVDLGCPVDWEAITLYLPSNKAAAAWLKAEAARRRQ</sequence>
<dbReference type="EMBL" id="LSYV01000078">
    <property type="protein sequence ID" value="KXZ43922.1"/>
    <property type="molecule type" value="Genomic_DNA"/>
</dbReference>
<dbReference type="PANTHER" id="PTHR12393">
    <property type="entry name" value="SPHINGOMYELIN PHOSPHODIESTERASE RELATED"/>
    <property type="match status" value="1"/>
</dbReference>
<dbReference type="PANTHER" id="PTHR12393:SF6">
    <property type="entry name" value="SPHINGOMYELIN PHOSPHODIESTERASE 2"/>
    <property type="match status" value="1"/>
</dbReference>
<organism evidence="1 2">
    <name type="scientific">Gonium pectorale</name>
    <name type="common">Green alga</name>
    <dbReference type="NCBI Taxonomy" id="33097"/>
    <lineage>
        <taxon>Eukaryota</taxon>
        <taxon>Viridiplantae</taxon>
        <taxon>Chlorophyta</taxon>
        <taxon>core chlorophytes</taxon>
        <taxon>Chlorophyceae</taxon>
        <taxon>CS clade</taxon>
        <taxon>Chlamydomonadales</taxon>
        <taxon>Volvocaceae</taxon>
        <taxon>Gonium</taxon>
    </lineage>
</organism>
<dbReference type="OrthoDB" id="540955at2759"/>
<comment type="caution">
    <text evidence="1">The sequence shown here is derived from an EMBL/GenBank/DDBJ whole genome shotgun (WGS) entry which is preliminary data.</text>
</comment>
<dbReference type="Gene3D" id="1.25.40.20">
    <property type="entry name" value="Ankyrin repeat-containing domain"/>
    <property type="match status" value="1"/>
</dbReference>
<dbReference type="GO" id="GO:0005783">
    <property type="term" value="C:endoplasmic reticulum"/>
    <property type="evidence" value="ECO:0007669"/>
    <property type="project" value="TreeGrafter"/>
</dbReference>
<dbReference type="Proteomes" id="UP000075714">
    <property type="component" value="Unassembled WGS sequence"/>
</dbReference>
<dbReference type="GO" id="GO:0016020">
    <property type="term" value="C:membrane"/>
    <property type="evidence" value="ECO:0007669"/>
    <property type="project" value="TreeGrafter"/>
</dbReference>
<gene>
    <name evidence="1" type="ORF">GPECTOR_77g2</name>
</gene>
<evidence type="ECO:0008006" key="3">
    <source>
        <dbReference type="Google" id="ProtNLM"/>
    </source>
</evidence>
<dbReference type="InterPro" id="IPR036770">
    <property type="entry name" value="Ankyrin_rpt-contain_sf"/>
</dbReference>
<evidence type="ECO:0000313" key="1">
    <source>
        <dbReference type="EMBL" id="KXZ43922.1"/>
    </source>
</evidence>
<protein>
    <recommendedName>
        <fullName evidence="3">Ankyrin repeat domain-containing protein</fullName>
    </recommendedName>
</protein>
<reference evidence="2" key="1">
    <citation type="journal article" date="2016" name="Nat. Commun.">
        <title>The Gonium pectorale genome demonstrates co-option of cell cycle regulation during the evolution of multicellularity.</title>
        <authorList>
            <person name="Hanschen E.R."/>
            <person name="Marriage T.N."/>
            <person name="Ferris P.J."/>
            <person name="Hamaji T."/>
            <person name="Toyoda A."/>
            <person name="Fujiyama A."/>
            <person name="Neme R."/>
            <person name="Noguchi H."/>
            <person name="Minakuchi Y."/>
            <person name="Suzuki M."/>
            <person name="Kawai-Toyooka H."/>
            <person name="Smith D.R."/>
            <person name="Sparks H."/>
            <person name="Anderson J."/>
            <person name="Bakaric R."/>
            <person name="Luria V."/>
            <person name="Karger A."/>
            <person name="Kirschner M.W."/>
            <person name="Durand P.M."/>
            <person name="Michod R.E."/>
            <person name="Nozaki H."/>
            <person name="Olson B.J."/>
        </authorList>
    </citation>
    <scope>NUCLEOTIDE SEQUENCE [LARGE SCALE GENOMIC DNA]</scope>
    <source>
        <strain evidence="2">NIES-2863</strain>
    </source>
</reference>
<accession>A0A150G226</accession>
<name>A0A150G226_GONPE</name>
<proteinExistence type="predicted"/>
<dbReference type="SUPFAM" id="SSF140860">
    <property type="entry name" value="Pseudo ankyrin repeat-like"/>
    <property type="match status" value="1"/>
</dbReference>
<dbReference type="GO" id="GO:0046513">
    <property type="term" value="P:ceramide biosynthetic process"/>
    <property type="evidence" value="ECO:0007669"/>
    <property type="project" value="TreeGrafter"/>
</dbReference>
<dbReference type="GO" id="GO:0004620">
    <property type="term" value="F:phospholipase activity"/>
    <property type="evidence" value="ECO:0007669"/>
    <property type="project" value="TreeGrafter"/>
</dbReference>
<dbReference type="GO" id="GO:0071944">
    <property type="term" value="C:cell periphery"/>
    <property type="evidence" value="ECO:0007669"/>
    <property type="project" value="TreeGrafter"/>
</dbReference>
<evidence type="ECO:0000313" key="2">
    <source>
        <dbReference type="Proteomes" id="UP000075714"/>
    </source>
</evidence>